<dbReference type="Proteomes" id="UP001152607">
    <property type="component" value="Unassembled WGS sequence"/>
</dbReference>
<evidence type="ECO:0000313" key="13">
    <source>
        <dbReference type="EMBL" id="CAI6338076.1"/>
    </source>
</evidence>
<keyword evidence="12" id="KW-0732">Signal</keyword>
<comment type="function">
    <text evidence="11">Involved in protein N-glycosylation. Essential for the second step of the dolichol-linked oligosaccharide pathway. Anchors the catalytic subunit ALG13 to the ER.</text>
</comment>
<dbReference type="GO" id="GO:0004577">
    <property type="term" value="F:N-acetylglucosaminyldiphosphodolichol N-acetylglucosaminyltransferase activity"/>
    <property type="evidence" value="ECO:0007669"/>
    <property type="project" value="TreeGrafter"/>
</dbReference>
<accession>A0A9W4XUG0</accession>
<organism evidence="13 14">
    <name type="scientific">Periconia digitata</name>
    <dbReference type="NCBI Taxonomy" id="1303443"/>
    <lineage>
        <taxon>Eukaryota</taxon>
        <taxon>Fungi</taxon>
        <taxon>Dikarya</taxon>
        <taxon>Ascomycota</taxon>
        <taxon>Pezizomycotina</taxon>
        <taxon>Dothideomycetes</taxon>
        <taxon>Pleosporomycetidae</taxon>
        <taxon>Pleosporales</taxon>
        <taxon>Massarineae</taxon>
        <taxon>Periconiaceae</taxon>
        <taxon>Periconia</taxon>
    </lineage>
</organism>
<feature type="transmembrane region" description="Helical" evidence="11">
    <location>
        <begin position="174"/>
        <end position="191"/>
    </location>
</feature>
<name>A0A9W4XUG0_9PLEO</name>
<reference evidence="13" key="1">
    <citation type="submission" date="2023-01" db="EMBL/GenBank/DDBJ databases">
        <authorList>
            <person name="Van Ghelder C."/>
            <person name="Rancurel C."/>
        </authorList>
    </citation>
    <scope>NUCLEOTIDE SEQUENCE</scope>
    <source>
        <strain evidence="13">CNCM I-4278</strain>
    </source>
</reference>
<evidence type="ECO:0000256" key="9">
    <source>
        <dbReference type="ARBA" id="ARBA00023136"/>
    </source>
</evidence>
<dbReference type="EMBL" id="CAOQHR010000008">
    <property type="protein sequence ID" value="CAI6338076.1"/>
    <property type="molecule type" value="Genomic_DNA"/>
</dbReference>
<keyword evidence="14" id="KW-1185">Reference proteome</keyword>
<evidence type="ECO:0000256" key="4">
    <source>
        <dbReference type="ARBA" id="ARBA00011335"/>
    </source>
</evidence>
<evidence type="ECO:0000256" key="3">
    <source>
        <dbReference type="ARBA" id="ARBA00009731"/>
    </source>
</evidence>
<feature type="chain" id="PRO_5040812233" description="UDP-N-acetylglucosamine transferase subunit ALG14" evidence="12">
    <location>
        <begin position="26"/>
        <end position="253"/>
    </location>
</feature>
<evidence type="ECO:0000313" key="14">
    <source>
        <dbReference type="Proteomes" id="UP001152607"/>
    </source>
</evidence>
<evidence type="ECO:0000256" key="8">
    <source>
        <dbReference type="ARBA" id="ARBA00022989"/>
    </source>
</evidence>
<comment type="subcellular location">
    <subcellularLocation>
        <location evidence="1 11">Endoplasmic reticulum membrane</location>
        <topology evidence="1 11">Single-pass membrane protein</topology>
    </subcellularLocation>
    <subcellularLocation>
        <location evidence="2">Nucleus membrane</location>
        <topology evidence="2">Single-pass membrane protein</topology>
    </subcellularLocation>
</comment>
<dbReference type="OrthoDB" id="17098at2759"/>
<dbReference type="GO" id="GO:0031965">
    <property type="term" value="C:nuclear membrane"/>
    <property type="evidence" value="ECO:0007669"/>
    <property type="project" value="UniProtKB-SubCell"/>
</dbReference>
<keyword evidence="7 11" id="KW-0256">Endoplasmic reticulum</keyword>
<dbReference type="PANTHER" id="PTHR12154">
    <property type="entry name" value="GLYCOSYL TRANSFERASE-RELATED"/>
    <property type="match status" value="1"/>
</dbReference>
<evidence type="ECO:0000256" key="1">
    <source>
        <dbReference type="ARBA" id="ARBA00004389"/>
    </source>
</evidence>
<gene>
    <name evidence="11" type="primary">ALG14</name>
    <name evidence="13" type="ORF">PDIGIT_LOCUS11199</name>
</gene>
<evidence type="ECO:0000256" key="2">
    <source>
        <dbReference type="ARBA" id="ARBA00004590"/>
    </source>
</evidence>
<feature type="signal peptide" evidence="12">
    <location>
        <begin position="1"/>
        <end position="25"/>
    </location>
</feature>
<protein>
    <recommendedName>
        <fullName evidence="5 11">UDP-N-acetylglucosamine transferase subunit ALG14</fullName>
    </recommendedName>
    <alternativeName>
        <fullName evidence="10 11">Asparagine-linked glycosylation protein 14</fullName>
    </alternativeName>
</protein>
<comment type="subunit">
    <text evidence="4 11">Heterodimer with ALG13 to form a functional enzyme.</text>
</comment>
<dbReference type="Pfam" id="PF08660">
    <property type="entry name" value="Alg14"/>
    <property type="match status" value="1"/>
</dbReference>
<keyword evidence="6 11" id="KW-0812">Transmembrane</keyword>
<comment type="caution">
    <text evidence="13">The sequence shown here is derived from an EMBL/GenBank/DDBJ whole genome shotgun (WGS) entry which is preliminary data.</text>
</comment>
<dbReference type="InterPro" id="IPR013969">
    <property type="entry name" value="Oligosacch_biosynth_Alg14"/>
</dbReference>
<evidence type="ECO:0000256" key="5">
    <source>
        <dbReference type="ARBA" id="ARBA00017467"/>
    </source>
</evidence>
<evidence type="ECO:0000256" key="12">
    <source>
        <dbReference type="SAM" id="SignalP"/>
    </source>
</evidence>
<evidence type="ECO:0000256" key="6">
    <source>
        <dbReference type="ARBA" id="ARBA00022692"/>
    </source>
</evidence>
<comment type="caution">
    <text evidence="11">Lacks conserved residue(s) required for the propagation of feature annotation.</text>
</comment>
<keyword evidence="8 11" id="KW-1133">Transmembrane helix</keyword>
<dbReference type="GO" id="GO:0006488">
    <property type="term" value="P:dolichol-linked oligosaccharide biosynthetic process"/>
    <property type="evidence" value="ECO:0007669"/>
    <property type="project" value="InterPro"/>
</dbReference>
<dbReference type="PANTHER" id="PTHR12154:SF4">
    <property type="entry name" value="UDP-N-ACETYLGLUCOSAMINE TRANSFERASE SUBUNIT ALG14 HOMOLOG"/>
    <property type="match status" value="1"/>
</dbReference>
<dbReference type="Gene3D" id="3.40.50.2000">
    <property type="entry name" value="Glycogen Phosphorylase B"/>
    <property type="match status" value="1"/>
</dbReference>
<evidence type="ECO:0000256" key="7">
    <source>
        <dbReference type="ARBA" id="ARBA00022824"/>
    </source>
</evidence>
<keyword evidence="9 11" id="KW-0472">Membrane</keyword>
<dbReference type="GO" id="GO:0043541">
    <property type="term" value="C:UDP-N-acetylglucosamine transferase complex"/>
    <property type="evidence" value="ECO:0007669"/>
    <property type="project" value="TreeGrafter"/>
</dbReference>
<sequence length="253" mass="27733">MTTSPPSHTLTLSFLLALLSTLLTAALLRLHTLLSSQSHNPPKTRPKTNQARVLIVLGSGGHTHEMFYLLRGLDTRKYATRDYVVSSGDAFSGVRAREFEETLQAKRNGEEDGEGGGGDYTIHSLPRARRIHQPLYTTPVSALRSFVAAFPILLSRSPGSSAADALPDLVLANGPGTAVILVYAALLLRFFDIRRAESERKLRIVYVESFARVRTLSLSARLVGWCVDRFLVQWEGLEGKGGRGRGEFCGILV</sequence>
<comment type="similarity">
    <text evidence="3 11">Belongs to the ALG14 family.</text>
</comment>
<evidence type="ECO:0000256" key="11">
    <source>
        <dbReference type="RuleBase" id="RU362127"/>
    </source>
</evidence>
<feature type="transmembrane region" description="Helical" evidence="11">
    <location>
        <begin position="135"/>
        <end position="154"/>
    </location>
</feature>
<dbReference type="AlphaFoldDB" id="A0A9W4XUG0"/>
<proteinExistence type="inferred from homology"/>
<evidence type="ECO:0000256" key="10">
    <source>
        <dbReference type="ARBA" id="ARBA00032062"/>
    </source>
</evidence>